<dbReference type="EMBL" id="QXFU01000358">
    <property type="protein sequence ID" value="KAE9035645.1"/>
    <property type="molecule type" value="Genomic_DNA"/>
</dbReference>
<dbReference type="Gene3D" id="3.90.550.50">
    <property type="match status" value="2"/>
</dbReference>
<evidence type="ECO:0000256" key="2">
    <source>
        <dbReference type="ARBA" id="ARBA00008661"/>
    </source>
</evidence>
<dbReference type="GO" id="GO:0000139">
    <property type="term" value="C:Golgi membrane"/>
    <property type="evidence" value="ECO:0007669"/>
    <property type="project" value="UniProtKB-SubCell"/>
</dbReference>
<keyword evidence="7" id="KW-1133">Transmembrane helix</keyword>
<keyword evidence="6" id="KW-0735">Signal-anchor</keyword>
<sequence>MDPKEGAVETTPVTVRLFVDATSFKGFNAYYADANICVELNGLWKKCKSTGGPPTIFRLLPEGNYTAVAYITDKTETIRYHETTPVRFTVMGSSEFNLHNALLAARSREEQHFPEDIDLLRWSEVENRVDIEDKIDDDKVILPHISVTSTSSPMLVIGVKTAVVTDFPRRQAIRDTWANPATLPHDVKVLFLGCESNMTAFQNELDRRRFLRALAKERVVYKDLLTEELECTDSYRNLSKKVKSFMHLAAAEYPDAKFVMLVDDDVYVKVDQLVEHLRFANILPLYFGEVWAEKFASKQEPIRDPDSPYHLPENQYPMRSLLPYGSGPHYIVSMDGVRFIAKNYWNLRSMNGLEDVSSGFWLRLMRIQAQHSADFSSIRSSMTCEDDLVSFADLSPLGIRSIHANLVSNRTFCHGFHSVTWHRHLNSIPTVEKMLQRSTSHVSSSPLTTDSSREVSTSVGRSNIVDPLTGFWIVNPEHGAVNELPIEIRFGVKARSAEEFEDFYGGARLCVELNGLYKKCKMHGDPPIFYTSLPQGNYTAIAYITHAAGSRYRHETEGVAFALLSSVEYKLHNARLAERSREEQQFPKDIDLLQWGDQEEQVISEEDNPVLQRSHVSSTSSPMLVIGVKTAVVTNFPRRQAIRDSWADTTKLPHDVKVLFLGCEPNVANFQNEYERRRVLEAVAKERAAYGDLLTDELGCTDGYKNLTIKVASFMHLAVAEFPNAKFMMVTDDDVYVKVDQLAENLREANRTGLYFGEVWAAMFGNKQKPVRDKSSQYYLPQDQYPMSGLVPYVAGPHSVLSMDGVRFIAKNYWHLRSLNGLDDVSVGLWLWSMQLQPQHTRHFSSVRASVKCTDDLVSFADLSPLGIRSIHANLMNNRNFCHGFHSITWHQRLNSIPDLNEMLQRETEGVSHPTPLQLETYINIDASEPVTVIVSTPSNAGIKLQLTPSSQSLDELIQHFCSKLPTSPCLALVNQLQHDPATSDGYISIITGRS</sequence>
<keyword evidence="9" id="KW-0472">Membrane</keyword>
<accession>A0A6A3MVC5</accession>
<comment type="subcellular location">
    <subcellularLocation>
        <location evidence="1">Golgi apparatus membrane</location>
        <topology evidence="1">Single-pass type II membrane protein</topology>
    </subcellularLocation>
</comment>
<dbReference type="Pfam" id="PF01762">
    <property type="entry name" value="Galactosyl_T"/>
    <property type="match status" value="2"/>
</dbReference>
<dbReference type="PANTHER" id="PTHR11214:SF3">
    <property type="entry name" value="BETA-1,3-GALACTOSYLTRANSFERASE 6"/>
    <property type="match status" value="1"/>
</dbReference>
<evidence type="ECO:0000256" key="9">
    <source>
        <dbReference type="ARBA" id="ARBA00023136"/>
    </source>
</evidence>
<evidence type="ECO:0000256" key="3">
    <source>
        <dbReference type="ARBA" id="ARBA00022676"/>
    </source>
</evidence>
<evidence type="ECO:0000256" key="6">
    <source>
        <dbReference type="ARBA" id="ARBA00022968"/>
    </source>
</evidence>
<dbReference type="InterPro" id="IPR002659">
    <property type="entry name" value="Glyco_trans_31"/>
</dbReference>
<comment type="caution">
    <text evidence="10">The sequence shown here is derived from an EMBL/GenBank/DDBJ whole genome shotgun (WGS) entry which is preliminary data.</text>
</comment>
<gene>
    <name evidence="10" type="ORF">PR002_g7464</name>
</gene>
<dbReference type="PANTHER" id="PTHR11214">
    <property type="entry name" value="BETA-1,3-N-ACETYLGLUCOSAMINYLTRANSFERASE"/>
    <property type="match status" value="1"/>
</dbReference>
<name>A0A6A3MVC5_9STRA</name>
<keyword evidence="8" id="KW-0333">Golgi apparatus</keyword>
<keyword evidence="5" id="KW-0812">Transmembrane</keyword>
<protein>
    <submittedName>
        <fullName evidence="10">Uncharacterized protein</fullName>
    </submittedName>
</protein>
<evidence type="ECO:0000313" key="10">
    <source>
        <dbReference type="EMBL" id="KAE9035645.1"/>
    </source>
</evidence>
<dbReference type="AlphaFoldDB" id="A0A6A3MVC5"/>
<evidence type="ECO:0000256" key="5">
    <source>
        <dbReference type="ARBA" id="ARBA00022692"/>
    </source>
</evidence>
<dbReference type="OrthoDB" id="115198at2759"/>
<evidence type="ECO:0000313" key="11">
    <source>
        <dbReference type="Proteomes" id="UP000435112"/>
    </source>
</evidence>
<organism evidence="10 11">
    <name type="scientific">Phytophthora rubi</name>
    <dbReference type="NCBI Taxonomy" id="129364"/>
    <lineage>
        <taxon>Eukaryota</taxon>
        <taxon>Sar</taxon>
        <taxon>Stramenopiles</taxon>
        <taxon>Oomycota</taxon>
        <taxon>Peronosporomycetes</taxon>
        <taxon>Peronosporales</taxon>
        <taxon>Peronosporaceae</taxon>
        <taxon>Phytophthora</taxon>
    </lineage>
</organism>
<comment type="similarity">
    <text evidence="2">Belongs to the glycosyltransferase 31 family.</text>
</comment>
<dbReference type="Proteomes" id="UP000435112">
    <property type="component" value="Unassembled WGS sequence"/>
</dbReference>
<evidence type="ECO:0000256" key="7">
    <source>
        <dbReference type="ARBA" id="ARBA00022989"/>
    </source>
</evidence>
<evidence type="ECO:0000256" key="1">
    <source>
        <dbReference type="ARBA" id="ARBA00004323"/>
    </source>
</evidence>
<proteinExistence type="inferred from homology"/>
<evidence type="ECO:0000256" key="4">
    <source>
        <dbReference type="ARBA" id="ARBA00022679"/>
    </source>
</evidence>
<evidence type="ECO:0000256" key="8">
    <source>
        <dbReference type="ARBA" id="ARBA00023034"/>
    </source>
</evidence>
<dbReference type="GO" id="GO:0016758">
    <property type="term" value="F:hexosyltransferase activity"/>
    <property type="evidence" value="ECO:0007669"/>
    <property type="project" value="InterPro"/>
</dbReference>
<keyword evidence="4" id="KW-0808">Transferase</keyword>
<keyword evidence="3" id="KW-0328">Glycosyltransferase</keyword>
<reference evidence="10 11" key="1">
    <citation type="submission" date="2018-09" db="EMBL/GenBank/DDBJ databases">
        <title>Genomic investigation of the strawberry pathogen Phytophthora fragariae indicates pathogenicity is determined by transcriptional variation in three key races.</title>
        <authorList>
            <person name="Adams T.M."/>
            <person name="Armitage A.D."/>
            <person name="Sobczyk M.K."/>
            <person name="Bates H.J."/>
            <person name="Dunwell J.M."/>
            <person name="Nellist C.F."/>
            <person name="Harrison R.J."/>
        </authorList>
    </citation>
    <scope>NUCLEOTIDE SEQUENCE [LARGE SCALE GENOMIC DNA]</scope>
    <source>
        <strain evidence="10 11">SCRP324</strain>
    </source>
</reference>